<dbReference type="GO" id="GO:0005886">
    <property type="term" value="C:plasma membrane"/>
    <property type="evidence" value="ECO:0007669"/>
    <property type="project" value="UniProtKB-SubCell"/>
</dbReference>
<feature type="transmembrane region" description="Helical" evidence="6">
    <location>
        <begin position="149"/>
        <end position="168"/>
    </location>
</feature>
<evidence type="ECO:0000259" key="7">
    <source>
        <dbReference type="PROSITE" id="PS50929"/>
    </source>
</evidence>
<dbReference type="RefSeq" id="WP_023495960.1">
    <property type="nucleotide sequence ID" value="NZ_AYLO01000118.1"/>
</dbReference>
<dbReference type="GO" id="GO:0005524">
    <property type="term" value="F:ATP binding"/>
    <property type="evidence" value="ECO:0007669"/>
    <property type="project" value="InterPro"/>
</dbReference>
<dbReference type="InterPro" id="IPR036640">
    <property type="entry name" value="ABC1_TM_sf"/>
</dbReference>
<keyword evidence="2" id="KW-0813">Transport</keyword>
<dbReference type="PROSITE" id="PS50929">
    <property type="entry name" value="ABC_TM1F"/>
    <property type="match status" value="1"/>
</dbReference>
<accession>V5DRD2</accession>
<name>V5DRD2_9GAMM</name>
<protein>
    <submittedName>
        <fullName evidence="8">ABC-type transport system, permease and ATPase component</fullName>
    </submittedName>
</protein>
<dbReference type="InterPro" id="IPR027417">
    <property type="entry name" value="P-loop_NTPase"/>
</dbReference>
<dbReference type="eggNOG" id="COG4178">
    <property type="taxonomic scope" value="Bacteria"/>
</dbReference>
<dbReference type="InterPro" id="IPR011527">
    <property type="entry name" value="ABC1_TM_dom"/>
</dbReference>
<sequence length="564" mass="63414">MQNKDSFFIQFMKLAGPYWNSENKLAIRTETVLLVVLTLMQIGLAVYVTKWNATLFDAIEQRSMDGVKAQIGVLILIFAASITVTTAHLIVKRRLLIGWRTWLTEKVISKWMHNGRHYQITLRSKNDHDNPDGRIAEDIRIATEDAINLSHSLFYSLLMLGSFTKILWDISGRVVFDFNFVSIPVTGYLVWISVSYSICASILGWWMGKSMTEATHARQTQEANFRHDLIDTQGNSQAIALIRGEDMEQERLLASFQAIIATYAQQTSAWKQIQIFTSGYSVTSMALPILVGSPRYIVGAISLGMLMQSVQAFQHMVSALSWPVDNMALIAQWRTSVERVLGLVNGLDHLEDDIYRLDSSQLSVKKASVSGLKLNNVRIASVEGENLSIIINDEIKAGERVLVSDQTNAGSKLFKAIAGLWPWGAGAIEIPENDTLFVMPSKPYLPSKSLFEAICYPKPSTSFDQAQIEKLLIDVGQHELVKQLDRIGSWEQLLSNEQQQYLGVVRVLLHRPQWLFIQEALDSLTPNDEVLMLELLGNELPRTGILTITHQPAAEAFHQRTLKI</sequence>
<dbReference type="OrthoDB" id="9810134at2"/>
<dbReference type="PATRIC" id="fig|1116472.3.peg.3321"/>
<dbReference type="InterPro" id="IPR050835">
    <property type="entry name" value="ABC_transporter_sub-D"/>
</dbReference>
<dbReference type="GO" id="GO:0140359">
    <property type="term" value="F:ABC-type transporter activity"/>
    <property type="evidence" value="ECO:0007669"/>
    <property type="project" value="InterPro"/>
</dbReference>
<keyword evidence="3 6" id="KW-0812">Transmembrane</keyword>
<evidence type="ECO:0000256" key="5">
    <source>
        <dbReference type="ARBA" id="ARBA00023136"/>
    </source>
</evidence>
<feature type="transmembrane region" description="Helical" evidence="6">
    <location>
        <begin position="69"/>
        <end position="91"/>
    </location>
</feature>
<dbReference type="PANTHER" id="PTHR11384:SF59">
    <property type="entry name" value="LYSOSOMAL COBALAMIN TRANSPORTER ABCD4"/>
    <property type="match status" value="1"/>
</dbReference>
<proteinExistence type="predicted"/>
<evidence type="ECO:0000256" key="3">
    <source>
        <dbReference type="ARBA" id="ARBA00022692"/>
    </source>
</evidence>
<evidence type="ECO:0000313" key="9">
    <source>
        <dbReference type="Proteomes" id="UP000017842"/>
    </source>
</evidence>
<dbReference type="SUPFAM" id="SSF90123">
    <property type="entry name" value="ABC transporter transmembrane region"/>
    <property type="match status" value="1"/>
</dbReference>
<evidence type="ECO:0000256" key="6">
    <source>
        <dbReference type="SAM" id="Phobius"/>
    </source>
</evidence>
<dbReference type="EMBL" id="AYLO01000118">
    <property type="protein sequence ID" value="ESS69991.1"/>
    <property type="molecule type" value="Genomic_DNA"/>
</dbReference>
<dbReference type="Proteomes" id="UP000017842">
    <property type="component" value="Unassembled WGS sequence"/>
</dbReference>
<dbReference type="PANTHER" id="PTHR11384">
    <property type="entry name" value="ATP-BINDING CASSETTE, SUB-FAMILY D MEMBER"/>
    <property type="match status" value="1"/>
</dbReference>
<feature type="transmembrane region" description="Helical" evidence="6">
    <location>
        <begin position="31"/>
        <end position="49"/>
    </location>
</feature>
<dbReference type="Gene3D" id="1.20.1560.10">
    <property type="entry name" value="ABC transporter type 1, transmembrane domain"/>
    <property type="match status" value="1"/>
</dbReference>
<comment type="subcellular location">
    <subcellularLocation>
        <location evidence="1">Cell membrane</location>
        <topology evidence="1">Multi-pass membrane protein</topology>
    </subcellularLocation>
</comment>
<dbReference type="STRING" id="1116472.MGMO_126c00350"/>
<keyword evidence="4 6" id="KW-1133">Transmembrane helix</keyword>
<dbReference type="AlphaFoldDB" id="V5DRD2"/>
<evidence type="ECO:0000313" key="8">
    <source>
        <dbReference type="EMBL" id="ESS69991.1"/>
    </source>
</evidence>
<dbReference type="Pfam" id="PF06472">
    <property type="entry name" value="ABC_membrane_2"/>
    <property type="match status" value="1"/>
</dbReference>
<gene>
    <name evidence="8" type="ORF">MGMO_126c00350</name>
</gene>
<evidence type="ECO:0000256" key="4">
    <source>
        <dbReference type="ARBA" id="ARBA00022989"/>
    </source>
</evidence>
<evidence type="ECO:0000256" key="2">
    <source>
        <dbReference type="ARBA" id="ARBA00022448"/>
    </source>
</evidence>
<keyword evidence="9" id="KW-1185">Reference proteome</keyword>
<dbReference type="SUPFAM" id="SSF52540">
    <property type="entry name" value="P-loop containing nucleoside triphosphate hydrolases"/>
    <property type="match status" value="1"/>
</dbReference>
<feature type="domain" description="ABC transmembrane type-1" evidence="7">
    <location>
        <begin position="32"/>
        <end position="332"/>
    </location>
</feature>
<organism evidence="8 9">
    <name type="scientific">Methyloglobulus morosus KoM1</name>
    <dbReference type="NCBI Taxonomy" id="1116472"/>
    <lineage>
        <taxon>Bacteria</taxon>
        <taxon>Pseudomonadati</taxon>
        <taxon>Pseudomonadota</taxon>
        <taxon>Gammaproteobacteria</taxon>
        <taxon>Methylococcales</taxon>
        <taxon>Methylococcaceae</taxon>
        <taxon>Methyloglobulus</taxon>
    </lineage>
</organism>
<reference evidence="8 9" key="1">
    <citation type="journal article" date="2013" name="Genome Announc.">
        <title>Draft Genome Sequence of the Methanotrophic Gammaproteobacterium Methyloglobulus morosus DSM 22980 Strain KoM1.</title>
        <authorList>
            <person name="Poehlein A."/>
            <person name="Deutzmann J.S."/>
            <person name="Daniel R."/>
            <person name="Simeonova D.D."/>
        </authorList>
    </citation>
    <scope>NUCLEOTIDE SEQUENCE [LARGE SCALE GENOMIC DNA]</scope>
    <source>
        <strain evidence="8 9">KoM1</strain>
    </source>
</reference>
<dbReference type="Gene3D" id="3.40.50.300">
    <property type="entry name" value="P-loop containing nucleotide triphosphate hydrolases"/>
    <property type="match status" value="1"/>
</dbReference>
<evidence type="ECO:0000256" key="1">
    <source>
        <dbReference type="ARBA" id="ARBA00004651"/>
    </source>
</evidence>
<comment type="caution">
    <text evidence="8">The sequence shown here is derived from an EMBL/GenBank/DDBJ whole genome shotgun (WGS) entry which is preliminary data.</text>
</comment>
<feature type="transmembrane region" description="Helical" evidence="6">
    <location>
        <begin position="188"/>
        <end position="208"/>
    </location>
</feature>
<keyword evidence="5 6" id="KW-0472">Membrane</keyword>